<dbReference type="AlphaFoldDB" id="A0A8H4AFG0"/>
<sequence length="85" mass="10152">MNIDEFNQIKSLLATNTIDFKWDDTYEEREKSLELLQNLYDPMKEDFQPREMSMQQQTTFYDYSDDDDFFKALENQVSGSESVAE</sequence>
<dbReference type="Proteomes" id="UP000439903">
    <property type="component" value="Unassembled WGS sequence"/>
</dbReference>
<evidence type="ECO:0000313" key="1">
    <source>
        <dbReference type="EMBL" id="KAF0488692.1"/>
    </source>
</evidence>
<keyword evidence="2" id="KW-1185">Reference proteome</keyword>
<reference evidence="1 2" key="1">
    <citation type="journal article" date="2019" name="Environ. Microbiol.">
        <title>At the nexus of three kingdoms: the genome of the mycorrhizal fungus Gigaspora margarita provides insights into plant, endobacterial and fungal interactions.</title>
        <authorList>
            <person name="Venice F."/>
            <person name="Ghignone S."/>
            <person name="Salvioli di Fossalunga A."/>
            <person name="Amselem J."/>
            <person name="Novero M."/>
            <person name="Xianan X."/>
            <person name="Sedzielewska Toro K."/>
            <person name="Morin E."/>
            <person name="Lipzen A."/>
            <person name="Grigoriev I.V."/>
            <person name="Henrissat B."/>
            <person name="Martin F.M."/>
            <person name="Bonfante P."/>
        </authorList>
    </citation>
    <scope>NUCLEOTIDE SEQUENCE [LARGE SCALE GENOMIC DNA]</scope>
    <source>
        <strain evidence="1 2">BEG34</strain>
    </source>
</reference>
<gene>
    <name evidence="1" type="ORF">F8M41_022197</name>
</gene>
<evidence type="ECO:0000313" key="2">
    <source>
        <dbReference type="Proteomes" id="UP000439903"/>
    </source>
</evidence>
<proteinExistence type="predicted"/>
<dbReference type="EMBL" id="WTPW01000680">
    <property type="protein sequence ID" value="KAF0488692.1"/>
    <property type="molecule type" value="Genomic_DNA"/>
</dbReference>
<protein>
    <submittedName>
        <fullName evidence="1">Uncharacterized protein</fullName>
    </submittedName>
</protein>
<organism evidence="1 2">
    <name type="scientific">Gigaspora margarita</name>
    <dbReference type="NCBI Taxonomy" id="4874"/>
    <lineage>
        <taxon>Eukaryota</taxon>
        <taxon>Fungi</taxon>
        <taxon>Fungi incertae sedis</taxon>
        <taxon>Mucoromycota</taxon>
        <taxon>Glomeromycotina</taxon>
        <taxon>Glomeromycetes</taxon>
        <taxon>Diversisporales</taxon>
        <taxon>Gigasporaceae</taxon>
        <taxon>Gigaspora</taxon>
    </lineage>
</organism>
<name>A0A8H4AFG0_GIGMA</name>
<accession>A0A8H4AFG0</accession>
<comment type="caution">
    <text evidence="1">The sequence shown here is derived from an EMBL/GenBank/DDBJ whole genome shotgun (WGS) entry which is preliminary data.</text>
</comment>
<dbReference type="OrthoDB" id="2427034at2759"/>